<dbReference type="CDD" id="cd00156">
    <property type="entry name" value="REC"/>
    <property type="match status" value="1"/>
</dbReference>
<keyword evidence="3" id="KW-0597">Phosphoprotein</keyword>
<comment type="function">
    <text evidence="2">May play the central regulatory role in sporulation. It may be an element of the effector pathway responsible for the activation of sporulation genes in response to nutritional stress. Spo0A may act in concert with spo0H (a sigma factor) to control the expression of some genes that are critical to the sporulation process.</text>
</comment>
<reference evidence="6" key="2">
    <citation type="submission" date="2021-04" db="EMBL/GenBank/DDBJ databases">
        <authorList>
            <person name="Gilroy R."/>
        </authorList>
    </citation>
    <scope>NUCLEOTIDE SEQUENCE</scope>
    <source>
        <strain evidence="6">12435</strain>
    </source>
</reference>
<dbReference type="PANTHER" id="PTHR37299:SF1">
    <property type="entry name" value="STAGE 0 SPORULATION PROTEIN A HOMOLOG"/>
    <property type="match status" value="1"/>
</dbReference>
<sequence>MIAIRGTLSGILEKIKVQASVDAFTSPQMLRGASGEDAYDLVFLDIEMPGTDGIALGREIKENNRGTEIIYVSNREDLVFDTFRVRPFGFVRKSRFIKDISEVMRLYVETHGESAETEMITFRQHNSEISLACGDITYIEGARDYQYIHVAKGDAIRLRESMDMLMERLEPFGFIRIHKGYIVNFKYIGRIDATSVTLTDGVELPLARRSVESVRMKYMQLCRTNGRIRLN</sequence>
<dbReference type="PANTHER" id="PTHR37299">
    <property type="entry name" value="TRANSCRIPTIONAL REGULATOR-RELATED"/>
    <property type="match status" value="1"/>
</dbReference>
<dbReference type="AlphaFoldDB" id="A0A9D1Q0C2"/>
<dbReference type="PROSITE" id="PS50930">
    <property type="entry name" value="HTH_LYTTR"/>
    <property type="match status" value="1"/>
</dbReference>
<evidence type="ECO:0000313" key="7">
    <source>
        <dbReference type="Proteomes" id="UP000823990"/>
    </source>
</evidence>
<dbReference type="Pfam" id="PF04397">
    <property type="entry name" value="LytTR"/>
    <property type="match status" value="1"/>
</dbReference>
<comment type="caution">
    <text evidence="6">The sequence shown here is derived from an EMBL/GenBank/DDBJ whole genome shotgun (WGS) entry which is preliminary data.</text>
</comment>
<dbReference type="GO" id="GO:0000156">
    <property type="term" value="F:phosphorelay response regulator activity"/>
    <property type="evidence" value="ECO:0007669"/>
    <property type="project" value="InterPro"/>
</dbReference>
<gene>
    <name evidence="6" type="ORF">H9892_04620</name>
</gene>
<dbReference type="EMBL" id="DXHS01000071">
    <property type="protein sequence ID" value="HIW02603.1"/>
    <property type="molecule type" value="Genomic_DNA"/>
</dbReference>
<evidence type="ECO:0000259" key="5">
    <source>
        <dbReference type="PROSITE" id="PS50930"/>
    </source>
</evidence>
<feature type="domain" description="Response regulatory" evidence="4">
    <location>
        <begin position="1"/>
        <end position="108"/>
    </location>
</feature>
<dbReference type="InterPro" id="IPR011006">
    <property type="entry name" value="CheY-like_superfamily"/>
</dbReference>
<evidence type="ECO:0000259" key="4">
    <source>
        <dbReference type="PROSITE" id="PS50110"/>
    </source>
</evidence>
<dbReference type="Pfam" id="PF00072">
    <property type="entry name" value="Response_reg"/>
    <property type="match status" value="1"/>
</dbReference>
<dbReference type="Proteomes" id="UP000823990">
    <property type="component" value="Unassembled WGS sequence"/>
</dbReference>
<dbReference type="PROSITE" id="PS50110">
    <property type="entry name" value="RESPONSE_REGULATORY"/>
    <property type="match status" value="1"/>
</dbReference>
<organism evidence="6 7">
    <name type="scientific">Candidatus Protoclostridium stercorigallinarum</name>
    <dbReference type="NCBI Taxonomy" id="2838741"/>
    <lineage>
        <taxon>Bacteria</taxon>
        <taxon>Bacillati</taxon>
        <taxon>Bacillota</taxon>
        <taxon>Clostridia</taxon>
        <taxon>Candidatus Protoclostridium</taxon>
    </lineage>
</organism>
<proteinExistence type="predicted"/>
<feature type="modified residue" description="4-aspartylphosphate" evidence="3">
    <location>
        <position position="45"/>
    </location>
</feature>
<evidence type="ECO:0000313" key="6">
    <source>
        <dbReference type="EMBL" id="HIW02603.1"/>
    </source>
</evidence>
<feature type="domain" description="HTH LytTR-type" evidence="5">
    <location>
        <begin position="120"/>
        <end position="220"/>
    </location>
</feature>
<dbReference type="GO" id="GO:0003677">
    <property type="term" value="F:DNA binding"/>
    <property type="evidence" value="ECO:0007669"/>
    <property type="project" value="UniProtKB-KW"/>
</dbReference>
<evidence type="ECO:0000256" key="2">
    <source>
        <dbReference type="ARBA" id="ARBA00024867"/>
    </source>
</evidence>
<dbReference type="InterPro" id="IPR007492">
    <property type="entry name" value="LytTR_DNA-bd_dom"/>
</dbReference>
<dbReference type="SMART" id="SM00850">
    <property type="entry name" value="LytTR"/>
    <property type="match status" value="1"/>
</dbReference>
<evidence type="ECO:0000256" key="1">
    <source>
        <dbReference type="ARBA" id="ARBA00018672"/>
    </source>
</evidence>
<dbReference type="SUPFAM" id="SSF52172">
    <property type="entry name" value="CheY-like"/>
    <property type="match status" value="1"/>
</dbReference>
<dbReference type="SMART" id="SM00448">
    <property type="entry name" value="REC"/>
    <property type="match status" value="1"/>
</dbReference>
<dbReference type="Gene3D" id="3.40.50.2300">
    <property type="match status" value="1"/>
</dbReference>
<protein>
    <recommendedName>
        <fullName evidence="1">Stage 0 sporulation protein A homolog</fullName>
    </recommendedName>
</protein>
<dbReference type="InterPro" id="IPR046947">
    <property type="entry name" value="LytR-like"/>
</dbReference>
<dbReference type="Gene3D" id="2.40.50.1020">
    <property type="entry name" value="LytTr DNA-binding domain"/>
    <property type="match status" value="1"/>
</dbReference>
<dbReference type="InterPro" id="IPR001789">
    <property type="entry name" value="Sig_transdc_resp-reg_receiver"/>
</dbReference>
<reference evidence="6" key="1">
    <citation type="journal article" date="2021" name="PeerJ">
        <title>Extensive microbial diversity within the chicken gut microbiome revealed by metagenomics and culture.</title>
        <authorList>
            <person name="Gilroy R."/>
            <person name="Ravi A."/>
            <person name="Getino M."/>
            <person name="Pursley I."/>
            <person name="Horton D.L."/>
            <person name="Alikhan N.F."/>
            <person name="Baker D."/>
            <person name="Gharbi K."/>
            <person name="Hall N."/>
            <person name="Watson M."/>
            <person name="Adriaenssens E.M."/>
            <person name="Foster-Nyarko E."/>
            <person name="Jarju S."/>
            <person name="Secka A."/>
            <person name="Antonio M."/>
            <person name="Oren A."/>
            <person name="Chaudhuri R.R."/>
            <person name="La Ragione R."/>
            <person name="Hildebrand F."/>
            <person name="Pallen M.J."/>
        </authorList>
    </citation>
    <scope>NUCLEOTIDE SEQUENCE</scope>
    <source>
        <strain evidence="6">12435</strain>
    </source>
</reference>
<evidence type="ECO:0000256" key="3">
    <source>
        <dbReference type="PROSITE-ProRule" id="PRU00169"/>
    </source>
</evidence>
<keyword evidence="6" id="KW-0238">DNA-binding</keyword>
<accession>A0A9D1Q0C2</accession>
<name>A0A9D1Q0C2_9FIRM</name>